<sequence>MFCRTAFTGDFVVIVKLLLPACLLAVVGCSDLHQLRSDNPLLPIREYEQMIVGRLDADYVGDENCLGKCHSHQPIHDDFRRSVHGEQIASDTGLPLVNCESCHGPGSLAVKDVGSNKEDKCKFDTLLQLEQLPAPAQSLICLKCHSASSTPVLTYWNAGTHANNDVSCFDCHALHLGPQQKVSRKEMDAMCFKCHPEVRAEFAQFSHHPVPEHKMACIDCHEPHGSAQDHLLRGLTRKDTCTRCHMEYQGPFVFEHADLNENCGNCHASHGSPNRPLLKSSQPFLCMQCHSGHLGEHVPSLEENNPAMKGAFYSRCTDCHSSIHGTDVPSSRGRGTFIAR</sequence>
<evidence type="ECO:0000256" key="1">
    <source>
        <dbReference type="ARBA" id="ARBA00022729"/>
    </source>
</evidence>
<evidence type="ECO:0000313" key="3">
    <source>
        <dbReference type="EMBL" id="TRO83921.1"/>
    </source>
</evidence>
<dbReference type="Gene3D" id="1.10.1130.10">
    <property type="entry name" value="Flavocytochrome C3, Chain A"/>
    <property type="match status" value="1"/>
</dbReference>
<dbReference type="SUPFAM" id="SSF48695">
    <property type="entry name" value="Multiheme cytochromes"/>
    <property type="match status" value="1"/>
</dbReference>
<keyword evidence="4" id="KW-1185">Reference proteome</keyword>
<proteinExistence type="predicted"/>
<reference evidence="3 4" key="1">
    <citation type="submission" date="2019-07" db="EMBL/GenBank/DDBJ databases">
        <title>Insights of Desulfuromonas acetexigens electromicrobiology.</title>
        <authorList>
            <person name="Katuri K."/>
            <person name="Sapireddy V."/>
            <person name="Shaw D.R."/>
            <person name="Saikaly P."/>
        </authorList>
    </citation>
    <scope>NUCLEOTIDE SEQUENCE [LARGE SCALE GENOMIC DNA]</scope>
    <source>
        <strain evidence="3 4">2873</strain>
    </source>
</reference>
<dbReference type="PROSITE" id="PS51257">
    <property type="entry name" value="PROKAR_LIPOPROTEIN"/>
    <property type="match status" value="1"/>
</dbReference>
<dbReference type="InterPro" id="IPR020015">
    <property type="entry name" value="Decahaem_cyt-c_DmsE"/>
</dbReference>
<dbReference type="InterPro" id="IPR051829">
    <property type="entry name" value="Multiheme_Cytochr_ET"/>
</dbReference>
<organism evidence="3 4">
    <name type="scientific">Trichloromonas acetexigens</name>
    <dbReference type="NCBI Taxonomy" id="38815"/>
    <lineage>
        <taxon>Bacteria</taxon>
        <taxon>Pseudomonadati</taxon>
        <taxon>Thermodesulfobacteriota</taxon>
        <taxon>Desulfuromonadia</taxon>
        <taxon>Desulfuromonadales</taxon>
        <taxon>Trichloromonadaceae</taxon>
        <taxon>Trichloromonas</taxon>
    </lineage>
</organism>
<dbReference type="InterPro" id="IPR010177">
    <property type="entry name" value="Paired_CXXCH_1"/>
</dbReference>
<keyword evidence="1" id="KW-0732">Signal</keyword>
<protein>
    <submittedName>
        <fullName evidence="3">DmsE family decaheme c-type cytochrome</fullName>
    </submittedName>
</protein>
<accession>A0A550JL41</accession>
<dbReference type="NCBIfam" id="TIGR01905">
    <property type="entry name" value="paired_CXXCH_1"/>
    <property type="match status" value="1"/>
</dbReference>
<evidence type="ECO:0000313" key="4">
    <source>
        <dbReference type="Proteomes" id="UP000317155"/>
    </source>
</evidence>
<dbReference type="EMBL" id="VJVV01000001">
    <property type="protein sequence ID" value="TRO83921.1"/>
    <property type="molecule type" value="Genomic_DNA"/>
</dbReference>
<dbReference type="Gene3D" id="3.90.10.10">
    <property type="entry name" value="Cytochrome C3"/>
    <property type="match status" value="2"/>
</dbReference>
<comment type="caution">
    <text evidence="3">The sequence shown here is derived from an EMBL/GenBank/DDBJ whole genome shotgun (WGS) entry which is preliminary data.</text>
</comment>
<dbReference type="PANTHER" id="PTHR35038:SF8">
    <property type="entry name" value="C-TYPE POLYHEME CYTOCHROME OMCC"/>
    <property type="match status" value="1"/>
</dbReference>
<dbReference type="PANTHER" id="PTHR35038">
    <property type="entry name" value="DISSIMILATORY SULFITE REDUCTASE SIRA"/>
    <property type="match status" value="1"/>
</dbReference>
<dbReference type="OrthoDB" id="9783375at2"/>
<dbReference type="GO" id="GO:0016491">
    <property type="term" value="F:oxidoreductase activity"/>
    <property type="evidence" value="ECO:0007669"/>
    <property type="project" value="TreeGrafter"/>
</dbReference>
<evidence type="ECO:0000259" key="2">
    <source>
        <dbReference type="Pfam" id="PF09699"/>
    </source>
</evidence>
<feature type="domain" description="Doubled CXXCH motif" evidence="2">
    <location>
        <begin position="166"/>
        <end position="199"/>
    </location>
</feature>
<dbReference type="RefSeq" id="WP_092052821.1">
    <property type="nucleotide sequence ID" value="NZ_FOJJ01000001.1"/>
</dbReference>
<gene>
    <name evidence="3" type="ORF">FL622_01705</name>
</gene>
<dbReference type="NCBIfam" id="TIGR03508">
    <property type="entry name" value="decahem_SO"/>
    <property type="match status" value="1"/>
</dbReference>
<name>A0A550JL41_9BACT</name>
<feature type="domain" description="Doubled CXXCH motif" evidence="2">
    <location>
        <begin position="256"/>
        <end position="291"/>
    </location>
</feature>
<dbReference type="Pfam" id="PF09699">
    <property type="entry name" value="Paired_CXXCH_1"/>
    <property type="match status" value="3"/>
</dbReference>
<dbReference type="AlphaFoldDB" id="A0A550JL41"/>
<dbReference type="InterPro" id="IPR036280">
    <property type="entry name" value="Multihaem_cyt_sf"/>
</dbReference>
<dbReference type="Proteomes" id="UP000317155">
    <property type="component" value="Unassembled WGS sequence"/>
</dbReference>
<feature type="domain" description="Doubled CXXCH motif" evidence="2">
    <location>
        <begin position="207"/>
        <end position="248"/>
    </location>
</feature>